<sequence>MPGLDDRGGVRPHLERTPRRPRLDRGRHQGMTPRHEEGSPPMQTDSLKANKELVSEFIRVFYNDKDFDRARTMLTEDFTNHHPGAGVGPDRTVDSFREHAATPFPDFSLTIQRMIAEDDQVWTHGVVRVSPDAPPVIVVDLWRIEDGRLAEHWDVGQAVPEGSTLDEMIADTR</sequence>
<dbReference type="InterPro" id="IPR037401">
    <property type="entry name" value="SnoaL-like"/>
</dbReference>
<dbReference type="Gene3D" id="3.10.450.50">
    <property type="match status" value="1"/>
</dbReference>
<dbReference type="AlphaFoldDB" id="A0AAE6TLY2"/>
<dbReference type="Proteomes" id="UP000325458">
    <property type="component" value="Chromosome"/>
</dbReference>
<dbReference type="EMBL" id="CP023691">
    <property type="protein sequence ID" value="QEV52204.1"/>
    <property type="molecule type" value="Genomic_DNA"/>
</dbReference>
<accession>A0AAE6TLY2</accession>
<organism evidence="3 4">
    <name type="scientific">Streptomyces platensis</name>
    <dbReference type="NCBI Taxonomy" id="58346"/>
    <lineage>
        <taxon>Bacteria</taxon>
        <taxon>Bacillati</taxon>
        <taxon>Actinomycetota</taxon>
        <taxon>Actinomycetes</taxon>
        <taxon>Kitasatosporales</taxon>
        <taxon>Streptomycetaceae</taxon>
        <taxon>Streptomyces</taxon>
    </lineage>
</organism>
<name>A0AAE6TLY2_STRPT</name>
<dbReference type="InterPro" id="IPR032710">
    <property type="entry name" value="NTF2-like_dom_sf"/>
</dbReference>
<evidence type="ECO:0000313" key="4">
    <source>
        <dbReference type="Proteomes" id="UP000325458"/>
    </source>
</evidence>
<evidence type="ECO:0000313" key="3">
    <source>
        <dbReference type="EMBL" id="QEV52204.1"/>
    </source>
</evidence>
<feature type="domain" description="SnoaL-like" evidence="2">
    <location>
        <begin position="54"/>
        <end position="152"/>
    </location>
</feature>
<reference evidence="3 4" key="1">
    <citation type="submission" date="2017-09" db="EMBL/GenBank/DDBJ databases">
        <authorList>
            <person name="Lee N."/>
            <person name="Cho B.-K."/>
        </authorList>
    </citation>
    <scope>NUCLEOTIDE SEQUENCE [LARGE SCALE GENOMIC DNA]</scope>
    <source>
        <strain evidence="3 4">ATCC 23948</strain>
    </source>
</reference>
<protein>
    <recommendedName>
        <fullName evidence="2">SnoaL-like domain-containing protein</fullName>
    </recommendedName>
</protein>
<gene>
    <name evidence="3" type="ORF">CP981_11485</name>
</gene>
<feature type="compositionally biased region" description="Basic and acidic residues" evidence="1">
    <location>
        <begin position="1"/>
        <end position="38"/>
    </location>
</feature>
<evidence type="ECO:0000259" key="2">
    <source>
        <dbReference type="Pfam" id="PF12680"/>
    </source>
</evidence>
<proteinExistence type="predicted"/>
<dbReference type="Pfam" id="PF12680">
    <property type="entry name" value="SnoaL_2"/>
    <property type="match status" value="1"/>
</dbReference>
<feature type="region of interest" description="Disordered" evidence="1">
    <location>
        <begin position="1"/>
        <end position="45"/>
    </location>
</feature>
<dbReference type="SUPFAM" id="SSF54427">
    <property type="entry name" value="NTF2-like"/>
    <property type="match status" value="1"/>
</dbReference>
<dbReference type="KEGG" id="spla:CP981_11485"/>
<evidence type="ECO:0000256" key="1">
    <source>
        <dbReference type="SAM" id="MobiDB-lite"/>
    </source>
</evidence>